<dbReference type="InterPro" id="IPR011701">
    <property type="entry name" value="MFS"/>
</dbReference>
<feature type="transmembrane region" description="Helical" evidence="4">
    <location>
        <begin position="218"/>
        <end position="237"/>
    </location>
</feature>
<dbReference type="InterPro" id="IPR020846">
    <property type="entry name" value="MFS_dom"/>
</dbReference>
<feature type="transmembrane region" description="Helical" evidence="4">
    <location>
        <begin position="140"/>
        <end position="161"/>
    </location>
</feature>
<feature type="transmembrane region" description="Helical" evidence="4">
    <location>
        <begin position="81"/>
        <end position="100"/>
    </location>
</feature>
<organism evidence="6 7">
    <name type="scientific">Mesorhizobium plurifarium</name>
    <dbReference type="NCBI Taxonomy" id="69974"/>
    <lineage>
        <taxon>Bacteria</taxon>
        <taxon>Pseudomonadati</taxon>
        <taxon>Pseudomonadota</taxon>
        <taxon>Alphaproteobacteria</taxon>
        <taxon>Hyphomicrobiales</taxon>
        <taxon>Phyllobacteriaceae</taxon>
        <taxon>Mesorhizobium</taxon>
    </lineage>
</organism>
<keyword evidence="2 4" id="KW-1133">Transmembrane helix</keyword>
<feature type="transmembrane region" description="Helical" evidence="4">
    <location>
        <begin position="47"/>
        <end position="69"/>
    </location>
</feature>
<dbReference type="GO" id="GO:0022857">
    <property type="term" value="F:transmembrane transporter activity"/>
    <property type="evidence" value="ECO:0007669"/>
    <property type="project" value="InterPro"/>
</dbReference>
<dbReference type="PANTHER" id="PTHR11360">
    <property type="entry name" value="MONOCARBOXYLATE TRANSPORTER"/>
    <property type="match status" value="1"/>
</dbReference>
<dbReference type="Proteomes" id="UP000046373">
    <property type="component" value="Unassembled WGS sequence"/>
</dbReference>
<dbReference type="PANTHER" id="PTHR11360:SF290">
    <property type="entry name" value="MONOCARBOXYLATE MFS PERMEASE"/>
    <property type="match status" value="1"/>
</dbReference>
<dbReference type="InterPro" id="IPR050327">
    <property type="entry name" value="Proton-linked_MCT"/>
</dbReference>
<protein>
    <submittedName>
        <fullName evidence="6">Putative Major Facilitator Family (MFS) transporter</fullName>
    </submittedName>
</protein>
<keyword evidence="1 4" id="KW-0812">Transmembrane</keyword>
<evidence type="ECO:0000259" key="5">
    <source>
        <dbReference type="PROSITE" id="PS50850"/>
    </source>
</evidence>
<accession>A0A090DK18</accession>
<proteinExistence type="predicted"/>
<feature type="transmembrane region" description="Helical" evidence="4">
    <location>
        <begin position="306"/>
        <end position="332"/>
    </location>
</feature>
<keyword evidence="3 4" id="KW-0472">Membrane</keyword>
<sequence length="395" mass="40642">MEATAPLARSRHLLVSALGVTQILAWGSSYYLPAVLAAPIARDTGWSLASVVAGLSCGLLLAGLVSPVTGRLIQRHGGRPVLAVSSLLLAAAHSLLATATTYPLYLIAWLLMGLGMSSGLYDAGFATLGRLYGHGARSAITNLTLFGGFASTVCWPLSAFLVEHGGWRIACLSYAAIHLAICLPLHLRMIPPSPPAAPAPTKDRSKEASTAGRTRARFILLASILTLAAMIASMLSVHLLTLLQLRGVSLAAAVGLGALVGPSQVGARVAELLIGRNRHHPIWTMLTSVSLLAAGIWLLLASQTFVALALILYGAGNGIHTIARGALPLVLFDPQQYAALMGKLATPSLIVQAAAPSIGALLLGMGGGNLVLIVLAVAATVNVGLCACLLAVVRG</sequence>
<evidence type="ECO:0000256" key="3">
    <source>
        <dbReference type="ARBA" id="ARBA00023136"/>
    </source>
</evidence>
<evidence type="ECO:0000313" key="6">
    <source>
        <dbReference type="EMBL" id="CDX16440.1"/>
    </source>
</evidence>
<name>A0A090DK18_MESPL</name>
<dbReference type="EMBL" id="CCNB01000003">
    <property type="protein sequence ID" value="CDX16440.1"/>
    <property type="molecule type" value="Genomic_DNA"/>
</dbReference>
<dbReference type="PROSITE" id="PS50850">
    <property type="entry name" value="MFS"/>
    <property type="match status" value="1"/>
</dbReference>
<dbReference type="InterPro" id="IPR036259">
    <property type="entry name" value="MFS_trans_sf"/>
</dbReference>
<feature type="transmembrane region" description="Helical" evidence="4">
    <location>
        <begin position="370"/>
        <end position="393"/>
    </location>
</feature>
<dbReference type="Gene3D" id="1.20.1250.20">
    <property type="entry name" value="MFS general substrate transporter like domains"/>
    <property type="match status" value="1"/>
</dbReference>
<dbReference type="SUPFAM" id="SSF103473">
    <property type="entry name" value="MFS general substrate transporter"/>
    <property type="match status" value="1"/>
</dbReference>
<dbReference type="AlphaFoldDB" id="A0A090DK18"/>
<evidence type="ECO:0000256" key="1">
    <source>
        <dbReference type="ARBA" id="ARBA00022692"/>
    </source>
</evidence>
<gene>
    <name evidence="6" type="ORF">MPLDJ20_110037</name>
</gene>
<feature type="transmembrane region" description="Helical" evidence="4">
    <location>
        <begin position="243"/>
        <end position="261"/>
    </location>
</feature>
<feature type="transmembrane region" description="Helical" evidence="4">
    <location>
        <begin position="106"/>
        <end position="128"/>
    </location>
</feature>
<dbReference type="Pfam" id="PF07690">
    <property type="entry name" value="MFS_1"/>
    <property type="match status" value="1"/>
</dbReference>
<feature type="transmembrane region" description="Helical" evidence="4">
    <location>
        <begin position="282"/>
        <end position="300"/>
    </location>
</feature>
<evidence type="ECO:0000256" key="2">
    <source>
        <dbReference type="ARBA" id="ARBA00022989"/>
    </source>
</evidence>
<evidence type="ECO:0000256" key="4">
    <source>
        <dbReference type="SAM" id="Phobius"/>
    </source>
</evidence>
<evidence type="ECO:0000313" key="7">
    <source>
        <dbReference type="Proteomes" id="UP000046373"/>
    </source>
</evidence>
<feature type="domain" description="Major facilitator superfamily (MFS) profile" evidence="5">
    <location>
        <begin position="14"/>
        <end position="394"/>
    </location>
</feature>
<reference evidence="6 7" key="1">
    <citation type="submission" date="2014-08" db="EMBL/GenBank/DDBJ databases">
        <authorList>
            <person name="Moulin Lionel"/>
        </authorList>
    </citation>
    <scope>NUCLEOTIDE SEQUENCE [LARGE SCALE GENOMIC DNA]</scope>
</reference>